<protein>
    <recommendedName>
        <fullName evidence="4">Type II secretion system protein GspF domain-containing protein</fullName>
    </recommendedName>
</protein>
<evidence type="ECO:0000313" key="3">
    <source>
        <dbReference type="Proteomes" id="UP000287756"/>
    </source>
</evidence>
<dbReference type="RefSeq" id="WP_128527052.1">
    <property type="nucleotide sequence ID" value="NZ_CP026119.1"/>
</dbReference>
<geneLocation type="plasmid" evidence="3">
    <name>pldw-31</name>
</geneLocation>
<organism evidence="2 3">
    <name type="scientific">Halobacillus litoralis</name>
    <dbReference type="NCBI Taxonomy" id="45668"/>
    <lineage>
        <taxon>Bacteria</taxon>
        <taxon>Bacillati</taxon>
        <taxon>Bacillota</taxon>
        <taxon>Bacilli</taxon>
        <taxon>Bacillales</taxon>
        <taxon>Bacillaceae</taxon>
        <taxon>Halobacillus</taxon>
    </lineage>
</organism>
<evidence type="ECO:0000313" key="2">
    <source>
        <dbReference type="EMBL" id="QAS54823.1"/>
    </source>
</evidence>
<dbReference type="KEGG" id="hli:HLI_21460"/>
<keyword evidence="1" id="KW-1133">Transmembrane helix</keyword>
<name>A0A410MJE0_9BACI</name>
<dbReference type="EMBL" id="CP026119">
    <property type="protein sequence ID" value="QAS54823.1"/>
    <property type="molecule type" value="Genomic_DNA"/>
</dbReference>
<proteinExistence type="predicted"/>
<evidence type="ECO:0000256" key="1">
    <source>
        <dbReference type="SAM" id="Phobius"/>
    </source>
</evidence>
<gene>
    <name evidence="2" type="ORF">HLI_21460</name>
</gene>
<dbReference type="OrthoDB" id="2831756at2"/>
<dbReference type="AlphaFoldDB" id="A0A410MJE0"/>
<accession>A0A410MJE0</accession>
<keyword evidence="1" id="KW-0812">Transmembrane</keyword>
<sequence length="302" mass="34735">MDEVLVFKILPYFSYGLFIILALSSGVLIYSGLSSRTERLQTRLRIRQSVKENNEKLSLMAEKSKAEGWLKEAEYPFKVNAFKYNIFLYGLILVLIFNYIVVPIAIGETISPWTYIILLTLYVFLLPNNPYSIFVYIVKRVIDYRVSKKNAEVFMLYDLLINELEMMTTTRINSYNLLRGMKPYFEVISGSFTKLLTTWSSDEGPEKALDKFAIDIGTKEAESLANVIKTLDDVERHTAIESLKGMNDMFVQSQIENYRRRRKVTTDLASLPIQATHRIIILNIIIVIVVMVSVLMDANSSM</sequence>
<feature type="transmembrane region" description="Helical" evidence="1">
    <location>
        <begin position="112"/>
        <end position="138"/>
    </location>
</feature>
<reference evidence="2 3" key="1">
    <citation type="submission" date="2018-01" db="EMBL/GenBank/DDBJ databases">
        <title>The whole genome sequencing and assembly of Halobacillus litoralis ERB031 strain.</title>
        <authorList>
            <person name="Lee S.-J."/>
            <person name="Park M.-K."/>
            <person name="Kim J.-Y."/>
            <person name="Lee Y.-J."/>
            <person name="Yi H."/>
            <person name="Bahn Y.-S."/>
            <person name="Kim J.F."/>
            <person name="Lee D.-W."/>
        </authorList>
    </citation>
    <scope>NUCLEOTIDE SEQUENCE [LARGE SCALE GENOMIC DNA]</scope>
    <source>
        <strain evidence="2 3">ERB 031</strain>
        <plasmid evidence="3">pldw-31</plasmid>
    </source>
</reference>
<keyword evidence="2" id="KW-0614">Plasmid</keyword>
<evidence type="ECO:0008006" key="4">
    <source>
        <dbReference type="Google" id="ProtNLM"/>
    </source>
</evidence>
<feature type="transmembrane region" description="Helical" evidence="1">
    <location>
        <begin position="279"/>
        <end position="296"/>
    </location>
</feature>
<feature type="transmembrane region" description="Helical" evidence="1">
    <location>
        <begin position="86"/>
        <end position="106"/>
    </location>
</feature>
<feature type="transmembrane region" description="Helical" evidence="1">
    <location>
        <begin position="12"/>
        <end position="33"/>
    </location>
</feature>
<keyword evidence="1" id="KW-0472">Membrane</keyword>
<dbReference type="Proteomes" id="UP000287756">
    <property type="component" value="Plasmid pLDW-31"/>
</dbReference>